<keyword evidence="2" id="KW-0812">Transmembrane</keyword>
<feature type="compositionally biased region" description="Basic and acidic residues" evidence="1">
    <location>
        <begin position="483"/>
        <end position="497"/>
    </location>
</feature>
<accession>A0ABW6MZ35</accession>
<keyword evidence="4" id="KW-1185">Reference proteome</keyword>
<evidence type="ECO:0000256" key="2">
    <source>
        <dbReference type="SAM" id="Phobius"/>
    </source>
</evidence>
<dbReference type="Proteomes" id="UP001601422">
    <property type="component" value="Unassembled WGS sequence"/>
</dbReference>
<name>A0ABW6MZ35_9ACTN</name>
<comment type="caution">
    <text evidence="3">The sequence shown here is derived from an EMBL/GenBank/DDBJ whole genome shotgun (WGS) entry which is preliminary data.</text>
</comment>
<keyword evidence="2" id="KW-1133">Transmembrane helix</keyword>
<sequence length="535" mass="56962">MNGSNGSQHGGAREAPRPCPKSFLPLVGPGVPGPTERPADPVDSRERAVLMRAFAQANTGLAKAQRHLGDLGTVLVETFQSALTAIDAVERFTIGRTADEARSRVGVVRARHSADGPEGLRRSRKPWSWLQWVMLGLSGLFDLPFVGQATAQALSVGPGDLWQNVVYGLSFLVALGVSTLQFALSCWLARSLFRLRVRAAHRTQRVRRAPWPALRHALRLDGPRTETRRPDDLPWSAPVLPVLANLLLLGLVATTAYTRADQSNPLAFDTAGTVMAMFLIVSLGLATSATAVLAHNPYAEAHKSAAATASDAEESADRLVSEARQRLVAHSTSWHRLRSALEQAEADAHRAVDDACVLIVEERADSGVAGSLELPLRGYAWPVGPGRDPAGADGRSGLPRLRLEILEHGDGLLDRYAPDLLENWLEDTVDELNAQFAQPDTEPPAPPAPEEAPGDHATGGNPPGPDQAQPGTRATEEAATEPDGGRSRRDTAAEPDRTPPATRVTDEAAPEPDRTPPATGATGEDPPGPDEAPSA</sequence>
<feature type="transmembrane region" description="Helical" evidence="2">
    <location>
        <begin position="129"/>
        <end position="146"/>
    </location>
</feature>
<keyword evidence="2" id="KW-0472">Membrane</keyword>
<organism evidence="3 4">
    <name type="scientific">Streptomyces tibetensis</name>
    <dbReference type="NCBI Taxonomy" id="2382123"/>
    <lineage>
        <taxon>Bacteria</taxon>
        <taxon>Bacillati</taxon>
        <taxon>Actinomycetota</taxon>
        <taxon>Actinomycetes</taxon>
        <taxon>Kitasatosporales</taxon>
        <taxon>Streptomycetaceae</taxon>
        <taxon>Streptomyces</taxon>
    </lineage>
</organism>
<evidence type="ECO:0000256" key="1">
    <source>
        <dbReference type="SAM" id="MobiDB-lite"/>
    </source>
</evidence>
<evidence type="ECO:0000313" key="4">
    <source>
        <dbReference type="Proteomes" id="UP001601422"/>
    </source>
</evidence>
<gene>
    <name evidence="3" type="ORF">ACFYQT_15665</name>
</gene>
<dbReference type="RefSeq" id="WP_361938331.1">
    <property type="nucleotide sequence ID" value="NZ_JBEXWI010000002.1"/>
</dbReference>
<feature type="region of interest" description="Disordered" evidence="1">
    <location>
        <begin position="437"/>
        <end position="535"/>
    </location>
</feature>
<dbReference type="EMBL" id="JBIAJP010000003">
    <property type="protein sequence ID" value="MFF0004855.1"/>
    <property type="molecule type" value="Genomic_DNA"/>
</dbReference>
<proteinExistence type="predicted"/>
<feature type="transmembrane region" description="Helical" evidence="2">
    <location>
        <begin position="233"/>
        <end position="254"/>
    </location>
</feature>
<feature type="region of interest" description="Disordered" evidence="1">
    <location>
        <begin position="1"/>
        <end position="42"/>
    </location>
</feature>
<feature type="transmembrane region" description="Helical" evidence="2">
    <location>
        <begin position="274"/>
        <end position="294"/>
    </location>
</feature>
<evidence type="ECO:0000313" key="3">
    <source>
        <dbReference type="EMBL" id="MFF0004855.1"/>
    </source>
</evidence>
<feature type="compositionally biased region" description="Pro residues" evidence="1">
    <location>
        <begin position="441"/>
        <end position="450"/>
    </location>
</feature>
<feature type="transmembrane region" description="Helical" evidence="2">
    <location>
        <begin position="166"/>
        <end position="189"/>
    </location>
</feature>
<reference evidence="3 4" key="1">
    <citation type="submission" date="2024-10" db="EMBL/GenBank/DDBJ databases">
        <title>The Natural Products Discovery Center: Release of the First 8490 Sequenced Strains for Exploring Actinobacteria Biosynthetic Diversity.</title>
        <authorList>
            <person name="Kalkreuter E."/>
            <person name="Kautsar S.A."/>
            <person name="Yang D."/>
            <person name="Bader C.D."/>
            <person name="Teijaro C.N."/>
            <person name="Fluegel L."/>
            <person name="Davis C.M."/>
            <person name="Simpson J.R."/>
            <person name="Lauterbach L."/>
            <person name="Steele A.D."/>
            <person name="Gui C."/>
            <person name="Meng S."/>
            <person name="Li G."/>
            <person name="Viehrig K."/>
            <person name="Ye F."/>
            <person name="Su P."/>
            <person name="Kiefer A.F."/>
            <person name="Nichols A."/>
            <person name="Cepeda A.J."/>
            <person name="Yan W."/>
            <person name="Fan B."/>
            <person name="Jiang Y."/>
            <person name="Adhikari A."/>
            <person name="Zheng C.-J."/>
            <person name="Schuster L."/>
            <person name="Cowan T.M."/>
            <person name="Smanski M.J."/>
            <person name="Chevrette M.G."/>
            <person name="De Carvalho L.P.S."/>
            <person name="Shen B."/>
        </authorList>
    </citation>
    <scope>NUCLEOTIDE SEQUENCE [LARGE SCALE GENOMIC DNA]</scope>
    <source>
        <strain evidence="3 4">NPDC005497</strain>
    </source>
</reference>
<protein>
    <submittedName>
        <fullName evidence="3">Uncharacterized protein</fullName>
    </submittedName>
</protein>